<dbReference type="RefSeq" id="WP_098455185.1">
    <property type="nucleotide sequence ID" value="NZ_PDJG01000001.1"/>
</dbReference>
<gene>
    <name evidence="2" type="ORF">ATL42_1994</name>
</gene>
<dbReference type="InterPro" id="IPR016709">
    <property type="entry name" value="HadA-like"/>
</dbReference>
<organism evidence="2 3">
    <name type="scientific">Sanguibacter antarcticus</name>
    <dbReference type="NCBI Taxonomy" id="372484"/>
    <lineage>
        <taxon>Bacteria</taxon>
        <taxon>Bacillati</taxon>
        <taxon>Actinomycetota</taxon>
        <taxon>Actinomycetes</taxon>
        <taxon>Micrococcales</taxon>
        <taxon>Sanguibacteraceae</taxon>
        <taxon>Sanguibacter</taxon>
    </lineage>
</organism>
<dbReference type="OrthoDB" id="5415111at2"/>
<dbReference type="Pfam" id="PF13452">
    <property type="entry name" value="FAS1_DH_region"/>
    <property type="match status" value="1"/>
</dbReference>
<dbReference type="AlphaFoldDB" id="A0A2A9E5F9"/>
<dbReference type="SUPFAM" id="SSF54637">
    <property type="entry name" value="Thioesterase/thiol ester dehydrase-isomerase"/>
    <property type="match status" value="1"/>
</dbReference>
<evidence type="ECO:0000313" key="3">
    <source>
        <dbReference type="Proteomes" id="UP000225548"/>
    </source>
</evidence>
<reference evidence="2 3" key="1">
    <citation type="submission" date="2017-10" db="EMBL/GenBank/DDBJ databases">
        <title>Sequencing the genomes of 1000 actinobacteria strains.</title>
        <authorList>
            <person name="Klenk H.-P."/>
        </authorList>
    </citation>
    <scope>NUCLEOTIDE SEQUENCE [LARGE SCALE GENOMIC DNA]</scope>
    <source>
        <strain evidence="2 3">DSM 18966</strain>
    </source>
</reference>
<dbReference type="Proteomes" id="UP000225548">
    <property type="component" value="Unassembled WGS sequence"/>
</dbReference>
<sequence length="172" mass="18163">MTSVSVNLDFVGREYPANAPYSVGREKIREFAAATGSTHPAHHDVVTARGLGYPDVIAPATFAVIVAQRAEAQYIEDPSAGIDFSRVVHADERFTHLRPIAAGDELVTVLTVVSITQRSGLSMITTRCDINALGASVPDDDETAAPTSSDDAAGLELVSTVVSTLAVRGERL</sequence>
<dbReference type="CDD" id="cd03441">
    <property type="entry name" value="R_hydratase_like"/>
    <property type="match status" value="1"/>
</dbReference>
<protein>
    <submittedName>
        <fullName evidence="2">Acyl dehydratase</fullName>
    </submittedName>
</protein>
<proteinExistence type="predicted"/>
<evidence type="ECO:0000259" key="1">
    <source>
        <dbReference type="Pfam" id="PF13452"/>
    </source>
</evidence>
<dbReference type="PIRSF" id="PIRSF018072">
    <property type="entry name" value="UCP018072"/>
    <property type="match status" value="1"/>
</dbReference>
<evidence type="ECO:0000313" key="2">
    <source>
        <dbReference type="EMBL" id="PFG34094.1"/>
    </source>
</evidence>
<dbReference type="Gene3D" id="3.10.129.10">
    <property type="entry name" value="Hotdog Thioesterase"/>
    <property type="match status" value="1"/>
</dbReference>
<dbReference type="EMBL" id="PDJG01000001">
    <property type="protein sequence ID" value="PFG34094.1"/>
    <property type="molecule type" value="Genomic_DNA"/>
</dbReference>
<accession>A0A2A9E5F9</accession>
<name>A0A2A9E5F9_9MICO</name>
<feature type="domain" description="FAS1-like dehydratase" evidence="1">
    <location>
        <begin position="10"/>
        <end position="126"/>
    </location>
</feature>
<dbReference type="InterPro" id="IPR029069">
    <property type="entry name" value="HotDog_dom_sf"/>
</dbReference>
<keyword evidence="3" id="KW-1185">Reference proteome</keyword>
<comment type="caution">
    <text evidence="2">The sequence shown here is derived from an EMBL/GenBank/DDBJ whole genome shotgun (WGS) entry which is preliminary data.</text>
</comment>
<dbReference type="InterPro" id="IPR039569">
    <property type="entry name" value="FAS1-like_DH_region"/>
</dbReference>